<dbReference type="AlphaFoldDB" id="A0AAV9A6Y2"/>
<proteinExistence type="predicted"/>
<dbReference type="Proteomes" id="UP001179952">
    <property type="component" value="Unassembled WGS sequence"/>
</dbReference>
<gene>
    <name evidence="2" type="ORF">QJS04_geneDACA019999</name>
</gene>
<reference evidence="2" key="2">
    <citation type="submission" date="2023-06" db="EMBL/GenBank/DDBJ databases">
        <authorList>
            <person name="Ma L."/>
            <person name="Liu K.-W."/>
            <person name="Li Z."/>
            <person name="Hsiao Y.-Y."/>
            <person name="Qi Y."/>
            <person name="Fu T."/>
            <person name="Tang G."/>
            <person name="Zhang D."/>
            <person name="Sun W.-H."/>
            <person name="Liu D.-K."/>
            <person name="Li Y."/>
            <person name="Chen G.-Z."/>
            <person name="Liu X.-D."/>
            <person name="Liao X.-Y."/>
            <person name="Jiang Y.-T."/>
            <person name="Yu X."/>
            <person name="Hao Y."/>
            <person name="Huang J."/>
            <person name="Zhao X.-W."/>
            <person name="Ke S."/>
            <person name="Chen Y.-Y."/>
            <person name="Wu W.-L."/>
            <person name="Hsu J.-L."/>
            <person name="Lin Y.-F."/>
            <person name="Huang M.-D."/>
            <person name="Li C.-Y."/>
            <person name="Huang L."/>
            <person name="Wang Z.-W."/>
            <person name="Zhao X."/>
            <person name="Zhong W.-Y."/>
            <person name="Peng D.-H."/>
            <person name="Ahmad S."/>
            <person name="Lan S."/>
            <person name="Zhang J.-S."/>
            <person name="Tsai W.-C."/>
            <person name="Van De Peer Y."/>
            <person name="Liu Z.-J."/>
        </authorList>
    </citation>
    <scope>NUCLEOTIDE SEQUENCE</scope>
    <source>
        <strain evidence="2">SCP</strain>
        <tissue evidence="2">Leaves</tissue>
    </source>
</reference>
<evidence type="ECO:0000313" key="3">
    <source>
        <dbReference type="Proteomes" id="UP001179952"/>
    </source>
</evidence>
<sequence>MGGCVSSPGGCVGRRERRSSLSSPSPTKRARRPRRRFGRRRPGATLSSSRTAPVSAVASGSADERRVGDRSVSNPAFQGFKTGAFWWNTLIKHFGSLNLLFSEIIVSNKSDGGSCEDVWFESSTVYDSDCDEDFHSVQEDALSLNGCEGASRSSFSSLKDVNPEDPCSSLPVNHEKVQRGVVLSAGNSPHGYSQDNADLQWKSDSAKPSAVHDEASSVSVDGLTSEIIASQTSEGNIKEEGWMGHQERGSVAGGKTGQWELQNPFTGDLCWGQETQFLTNRRGRGSSSYRTHHGICEA</sequence>
<name>A0AAV9A6Y2_ACOGR</name>
<evidence type="ECO:0000256" key="1">
    <source>
        <dbReference type="SAM" id="MobiDB-lite"/>
    </source>
</evidence>
<feature type="compositionally biased region" description="Basic residues" evidence="1">
    <location>
        <begin position="28"/>
        <end position="42"/>
    </location>
</feature>
<dbReference type="EMBL" id="JAUJYN010000012">
    <property type="protein sequence ID" value="KAK1259962.1"/>
    <property type="molecule type" value="Genomic_DNA"/>
</dbReference>
<reference evidence="2" key="1">
    <citation type="journal article" date="2023" name="Nat. Commun.">
        <title>Diploid and tetraploid genomes of Acorus and the evolution of monocots.</title>
        <authorList>
            <person name="Ma L."/>
            <person name="Liu K.W."/>
            <person name="Li Z."/>
            <person name="Hsiao Y.Y."/>
            <person name="Qi Y."/>
            <person name="Fu T."/>
            <person name="Tang G.D."/>
            <person name="Zhang D."/>
            <person name="Sun W.H."/>
            <person name="Liu D.K."/>
            <person name="Li Y."/>
            <person name="Chen G.Z."/>
            <person name="Liu X.D."/>
            <person name="Liao X.Y."/>
            <person name="Jiang Y.T."/>
            <person name="Yu X."/>
            <person name="Hao Y."/>
            <person name="Huang J."/>
            <person name="Zhao X.W."/>
            <person name="Ke S."/>
            <person name="Chen Y.Y."/>
            <person name="Wu W.L."/>
            <person name="Hsu J.L."/>
            <person name="Lin Y.F."/>
            <person name="Huang M.D."/>
            <person name="Li C.Y."/>
            <person name="Huang L."/>
            <person name="Wang Z.W."/>
            <person name="Zhao X."/>
            <person name="Zhong W.Y."/>
            <person name="Peng D.H."/>
            <person name="Ahmad S."/>
            <person name="Lan S."/>
            <person name="Zhang J.S."/>
            <person name="Tsai W.C."/>
            <person name="Van de Peer Y."/>
            <person name="Liu Z.J."/>
        </authorList>
    </citation>
    <scope>NUCLEOTIDE SEQUENCE</scope>
    <source>
        <strain evidence="2">SCP</strain>
    </source>
</reference>
<feature type="region of interest" description="Disordered" evidence="1">
    <location>
        <begin position="1"/>
        <end position="73"/>
    </location>
</feature>
<keyword evidence="3" id="KW-1185">Reference proteome</keyword>
<comment type="caution">
    <text evidence="2">The sequence shown here is derived from an EMBL/GenBank/DDBJ whole genome shotgun (WGS) entry which is preliminary data.</text>
</comment>
<protein>
    <submittedName>
        <fullName evidence="2">Uncharacterized protein</fullName>
    </submittedName>
</protein>
<organism evidence="2 3">
    <name type="scientific">Acorus gramineus</name>
    <name type="common">Dwarf sweet flag</name>
    <dbReference type="NCBI Taxonomy" id="55184"/>
    <lineage>
        <taxon>Eukaryota</taxon>
        <taxon>Viridiplantae</taxon>
        <taxon>Streptophyta</taxon>
        <taxon>Embryophyta</taxon>
        <taxon>Tracheophyta</taxon>
        <taxon>Spermatophyta</taxon>
        <taxon>Magnoliopsida</taxon>
        <taxon>Liliopsida</taxon>
        <taxon>Acoraceae</taxon>
        <taxon>Acorus</taxon>
    </lineage>
</organism>
<evidence type="ECO:0000313" key="2">
    <source>
        <dbReference type="EMBL" id="KAK1259962.1"/>
    </source>
</evidence>
<accession>A0AAV9A6Y2</accession>